<organism evidence="2">
    <name type="scientific">freshwater sediment metagenome</name>
    <dbReference type="NCBI Taxonomy" id="556182"/>
    <lineage>
        <taxon>unclassified sequences</taxon>
        <taxon>metagenomes</taxon>
        <taxon>ecological metagenomes</taxon>
    </lineage>
</organism>
<dbReference type="AlphaFoldDB" id="A0AA48LYV1"/>
<feature type="transmembrane region" description="Helical" evidence="1">
    <location>
        <begin position="280"/>
        <end position="298"/>
    </location>
</feature>
<gene>
    <name evidence="2" type="ORF">AMST5_01728</name>
</gene>
<dbReference type="InterPro" id="IPR018710">
    <property type="entry name" value="DUF2232"/>
</dbReference>
<accession>A0AA48LYV1</accession>
<feature type="transmembrane region" description="Helical" evidence="1">
    <location>
        <begin position="12"/>
        <end position="40"/>
    </location>
</feature>
<protein>
    <recommendedName>
        <fullName evidence="3">DUF2232 domain-containing protein</fullName>
    </recommendedName>
</protein>
<evidence type="ECO:0000256" key="1">
    <source>
        <dbReference type="SAM" id="Phobius"/>
    </source>
</evidence>
<reference evidence="2" key="1">
    <citation type="submission" date="2023-07" db="EMBL/GenBank/DDBJ databases">
        <authorList>
            <person name="Pelsma A.J. K."/>
        </authorList>
    </citation>
    <scope>NUCLEOTIDE SEQUENCE</scope>
</reference>
<feature type="transmembrane region" description="Helical" evidence="1">
    <location>
        <begin position="185"/>
        <end position="205"/>
    </location>
</feature>
<evidence type="ECO:0000313" key="2">
    <source>
        <dbReference type="EMBL" id="CAJ0865018.1"/>
    </source>
</evidence>
<evidence type="ECO:0008006" key="3">
    <source>
        <dbReference type="Google" id="ProtNLM"/>
    </source>
</evidence>
<feature type="transmembrane region" description="Helical" evidence="1">
    <location>
        <begin position="80"/>
        <end position="100"/>
    </location>
</feature>
<feature type="transmembrane region" description="Helical" evidence="1">
    <location>
        <begin position="225"/>
        <end position="242"/>
    </location>
</feature>
<feature type="transmembrane region" description="Helical" evidence="1">
    <location>
        <begin position="47"/>
        <end position="74"/>
    </location>
</feature>
<feature type="transmembrane region" description="Helical" evidence="1">
    <location>
        <begin position="112"/>
        <end position="134"/>
    </location>
</feature>
<sequence length="331" mass="34226">MPEKSVLTPQNVGISVLGGIAAAAIGAVVVRGGLGGLVFAHLAPLPLLIVALGFGVVHGATAALTATIILSLALHPVIGMGYALLIAAPAWLAAYVASGAPRNGRDFITRHVTSSACLAAAGVLAGVVILWLIVATISFGSLEEALNPIRARAFIILDAMLRDKDLPKGANPTELSGVVARSVPAFLAGYAVLIHICNLWLGAFIARASGLLTRPWPDIAMDYRLPRSVVGLFLSGVVLSFFGATTGAIGFVLVSSLGMLLMLQGLAVVHIFVRGSKSSALVLSILYFMLGFLGWPILPLAVLGCADTVFNYRDRKTAAAAGQPQKTAESD</sequence>
<keyword evidence="1" id="KW-1133">Transmembrane helix</keyword>
<dbReference type="Pfam" id="PF09991">
    <property type="entry name" value="DUF2232"/>
    <property type="match status" value="1"/>
</dbReference>
<proteinExistence type="predicted"/>
<keyword evidence="1" id="KW-0812">Transmembrane</keyword>
<feature type="transmembrane region" description="Helical" evidence="1">
    <location>
        <begin position="248"/>
        <end position="273"/>
    </location>
</feature>
<dbReference type="EMBL" id="OY288114">
    <property type="protein sequence ID" value="CAJ0865018.1"/>
    <property type="molecule type" value="Genomic_DNA"/>
</dbReference>
<name>A0AA48LYV1_9ZZZZ</name>
<keyword evidence="1" id="KW-0472">Membrane</keyword>